<evidence type="ECO:0000256" key="5">
    <source>
        <dbReference type="PIRSR" id="PIRSR602401-1"/>
    </source>
</evidence>
<dbReference type="PRINTS" id="PR00385">
    <property type="entry name" value="P450"/>
</dbReference>
<evidence type="ECO:0000313" key="7">
    <source>
        <dbReference type="EMBL" id="GMI14477.1"/>
    </source>
</evidence>
<feature type="binding site" description="axial binding residue" evidence="5">
    <location>
        <position position="472"/>
    </location>
    <ligand>
        <name>heme</name>
        <dbReference type="ChEBI" id="CHEBI:30413"/>
    </ligand>
    <ligandPart>
        <name>Fe</name>
        <dbReference type="ChEBI" id="CHEBI:18248"/>
    </ligandPart>
</feature>
<evidence type="ECO:0008006" key="9">
    <source>
        <dbReference type="Google" id="ProtNLM"/>
    </source>
</evidence>
<dbReference type="AlphaFoldDB" id="A0A9W7KWN2"/>
<dbReference type="EMBL" id="BRXX01000500">
    <property type="protein sequence ID" value="GMI14477.1"/>
    <property type="molecule type" value="Genomic_DNA"/>
</dbReference>
<proteinExistence type="inferred from homology"/>
<keyword evidence="5 6" id="KW-0349">Heme</keyword>
<evidence type="ECO:0000256" key="1">
    <source>
        <dbReference type="ARBA" id="ARBA00010617"/>
    </source>
</evidence>
<dbReference type="Gene3D" id="1.10.630.10">
    <property type="entry name" value="Cytochrome P450"/>
    <property type="match status" value="1"/>
</dbReference>
<dbReference type="PROSITE" id="PS00086">
    <property type="entry name" value="CYTOCHROME_P450"/>
    <property type="match status" value="1"/>
</dbReference>
<dbReference type="GO" id="GO:0006629">
    <property type="term" value="P:lipid metabolic process"/>
    <property type="evidence" value="ECO:0007669"/>
    <property type="project" value="UniProtKB-ARBA"/>
</dbReference>
<keyword evidence="8" id="KW-1185">Reference proteome</keyword>
<dbReference type="Proteomes" id="UP001165160">
    <property type="component" value="Unassembled WGS sequence"/>
</dbReference>
<evidence type="ECO:0000256" key="3">
    <source>
        <dbReference type="ARBA" id="ARBA00023002"/>
    </source>
</evidence>
<dbReference type="InterPro" id="IPR017972">
    <property type="entry name" value="Cyt_P450_CS"/>
</dbReference>
<name>A0A9W7KWN2_9STRA</name>
<dbReference type="InterPro" id="IPR036396">
    <property type="entry name" value="Cyt_P450_sf"/>
</dbReference>
<dbReference type="GO" id="GO:0004497">
    <property type="term" value="F:monooxygenase activity"/>
    <property type="evidence" value="ECO:0007669"/>
    <property type="project" value="UniProtKB-KW"/>
</dbReference>
<evidence type="ECO:0000313" key="8">
    <source>
        <dbReference type="Proteomes" id="UP001165160"/>
    </source>
</evidence>
<keyword evidence="2 5" id="KW-0479">Metal-binding</keyword>
<evidence type="ECO:0000256" key="2">
    <source>
        <dbReference type="ARBA" id="ARBA00022723"/>
    </source>
</evidence>
<evidence type="ECO:0000256" key="4">
    <source>
        <dbReference type="ARBA" id="ARBA00023004"/>
    </source>
</evidence>
<comment type="similarity">
    <text evidence="1 6">Belongs to the cytochrome P450 family.</text>
</comment>
<dbReference type="PANTHER" id="PTHR24296">
    <property type="entry name" value="CYTOCHROME P450"/>
    <property type="match status" value="1"/>
</dbReference>
<keyword evidence="6" id="KW-0503">Monooxygenase</keyword>
<accession>A0A9W7KWN2</accession>
<comment type="cofactor">
    <cofactor evidence="5">
        <name>heme</name>
        <dbReference type="ChEBI" id="CHEBI:30413"/>
    </cofactor>
</comment>
<dbReference type="GO" id="GO:0016705">
    <property type="term" value="F:oxidoreductase activity, acting on paired donors, with incorporation or reduction of molecular oxygen"/>
    <property type="evidence" value="ECO:0007669"/>
    <property type="project" value="InterPro"/>
</dbReference>
<dbReference type="GO" id="GO:0005506">
    <property type="term" value="F:iron ion binding"/>
    <property type="evidence" value="ECO:0007669"/>
    <property type="project" value="InterPro"/>
</dbReference>
<sequence>MSLHEVLAMAGLTEADLPRVCLSVVLIFALLVWKSIKPYRPPKNVPCVPSKPIIGCLHLIDENWPTLPDFILKYDAQFGQRAWAAPVPNVGLLGSCLFSLVTEENIKHVLKDEFNTYEKGKNVREALGEFLGDGIFTADGPSWKHHRKVASQMFSRNLMRNGTVVALRQVKLLVERLDKVTSSKSSVVDMQDMFFCMTIDVFASIAFGVELNSILSDKPHPFAVAFDEVQNLSQKRFRDPIWRLKRNLQLTDNERKIKTGCKTMKEFAMDVIKSKRREASNNASMGPDLLSRFLDTKNPIDGHTPGDNELRDIVMNFMIAGRDTTACALSWTLYELAKNPDVCVKVIEEIKKVCNGGDAAASRSRTFSDAEYSYENIGNLTYTHAVAMEVLRLHPSVPVDIKFAVKNDTLPDGTFVPKGSSVLYSPYAMGRNEKIWGADAKKFNPDRFIEDGKISEPSQYKFTTFNAGYRLCLGKPLAMLEIKLTLAMLLPRFKFSIANDHKGGYQSTLVLPMSPELMMNVIKR</sequence>
<dbReference type="PRINTS" id="PR00463">
    <property type="entry name" value="EP450I"/>
</dbReference>
<evidence type="ECO:0000256" key="6">
    <source>
        <dbReference type="RuleBase" id="RU000461"/>
    </source>
</evidence>
<keyword evidence="4 5" id="KW-0408">Iron</keyword>
<dbReference type="InterPro" id="IPR002401">
    <property type="entry name" value="Cyt_P450_E_grp-I"/>
</dbReference>
<dbReference type="InterPro" id="IPR001128">
    <property type="entry name" value="Cyt_P450"/>
</dbReference>
<dbReference type="GO" id="GO:0020037">
    <property type="term" value="F:heme binding"/>
    <property type="evidence" value="ECO:0007669"/>
    <property type="project" value="InterPro"/>
</dbReference>
<reference evidence="8" key="1">
    <citation type="journal article" date="2023" name="Commun. Biol.">
        <title>Genome analysis of Parmales, the sister group of diatoms, reveals the evolutionary specialization of diatoms from phago-mixotrophs to photoautotrophs.</title>
        <authorList>
            <person name="Ban H."/>
            <person name="Sato S."/>
            <person name="Yoshikawa S."/>
            <person name="Yamada K."/>
            <person name="Nakamura Y."/>
            <person name="Ichinomiya M."/>
            <person name="Sato N."/>
            <person name="Blanc-Mathieu R."/>
            <person name="Endo H."/>
            <person name="Kuwata A."/>
            <person name="Ogata H."/>
        </authorList>
    </citation>
    <scope>NUCLEOTIDE SEQUENCE [LARGE SCALE GENOMIC DNA]</scope>
    <source>
        <strain evidence="8">NIES 3699</strain>
    </source>
</reference>
<organism evidence="7 8">
    <name type="scientific">Triparma verrucosa</name>
    <dbReference type="NCBI Taxonomy" id="1606542"/>
    <lineage>
        <taxon>Eukaryota</taxon>
        <taxon>Sar</taxon>
        <taxon>Stramenopiles</taxon>
        <taxon>Ochrophyta</taxon>
        <taxon>Bolidophyceae</taxon>
        <taxon>Parmales</taxon>
        <taxon>Triparmaceae</taxon>
        <taxon>Triparma</taxon>
    </lineage>
</organism>
<dbReference type="SUPFAM" id="SSF48264">
    <property type="entry name" value="Cytochrome P450"/>
    <property type="match status" value="1"/>
</dbReference>
<comment type="caution">
    <text evidence="7">The sequence shown here is derived from an EMBL/GenBank/DDBJ whole genome shotgun (WGS) entry which is preliminary data.</text>
</comment>
<gene>
    <name evidence="7" type="ORF">TrVE_jg9747</name>
</gene>
<keyword evidence="3 6" id="KW-0560">Oxidoreductase</keyword>
<protein>
    <recommendedName>
        <fullName evidence="9">Cytochrome P450</fullName>
    </recommendedName>
</protein>
<dbReference type="Pfam" id="PF00067">
    <property type="entry name" value="p450"/>
    <property type="match status" value="1"/>
</dbReference>